<reference evidence="2 3" key="1">
    <citation type="submission" date="2018-08" db="EMBL/GenBank/DDBJ databases">
        <title>Genomic Encyclopedia of Type Strains, Phase IV (KMG-IV): sequencing the most valuable type-strain genomes for metagenomic binning, comparative biology and taxonomic classification.</title>
        <authorList>
            <person name="Goeker M."/>
        </authorList>
    </citation>
    <scope>NUCLEOTIDE SEQUENCE [LARGE SCALE GENOMIC DNA]</scope>
    <source>
        <strain evidence="2 3">BW863</strain>
    </source>
</reference>
<evidence type="ECO:0000313" key="3">
    <source>
        <dbReference type="Proteomes" id="UP000256900"/>
    </source>
</evidence>
<feature type="transmembrane region" description="Helical" evidence="1">
    <location>
        <begin position="20"/>
        <end position="43"/>
    </location>
</feature>
<dbReference type="RefSeq" id="WP_165203979.1">
    <property type="nucleotide sequence ID" value="NZ_CP025086.1"/>
</dbReference>
<comment type="caution">
    <text evidence="2">The sequence shown here is derived from an EMBL/GenBank/DDBJ whole genome shotgun (WGS) entry which is preliminary data.</text>
</comment>
<keyword evidence="1" id="KW-0812">Transmembrane</keyword>
<evidence type="ECO:0000313" key="2">
    <source>
        <dbReference type="EMBL" id="REF84504.1"/>
    </source>
</evidence>
<dbReference type="Proteomes" id="UP000256900">
    <property type="component" value="Unassembled WGS sequence"/>
</dbReference>
<keyword evidence="3" id="KW-1185">Reference proteome</keyword>
<evidence type="ECO:0000256" key="1">
    <source>
        <dbReference type="SAM" id="Phobius"/>
    </source>
</evidence>
<protein>
    <submittedName>
        <fullName evidence="2">Uncharacterized protein</fullName>
    </submittedName>
</protein>
<keyword evidence="1" id="KW-1133">Transmembrane helix</keyword>
<organism evidence="2 3">
    <name type="scientific">Methylovirgula ligni</name>
    <dbReference type="NCBI Taxonomy" id="569860"/>
    <lineage>
        <taxon>Bacteria</taxon>
        <taxon>Pseudomonadati</taxon>
        <taxon>Pseudomonadota</taxon>
        <taxon>Alphaproteobacteria</taxon>
        <taxon>Hyphomicrobiales</taxon>
        <taxon>Beijerinckiaceae</taxon>
        <taxon>Methylovirgula</taxon>
    </lineage>
</organism>
<gene>
    <name evidence="2" type="ORF">DES32_2611</name>
</gene>
<accession>A0A3D9YPQ0</accession>
<proteinExistence type="predicted"/>
<dbReference type="AlphaFoldDB" id="A0A3D9YPQ0"/>
<name>A0A3D9YPQ0_9HYPH</name>
<keyword evidence="1" id="KW-0472">Membrane</keyword>
<dbReference type="EMBL" id="QUMO01000004">
    <property type="protein sequence ID" value="REF84504.1"/>
    <property type="molecule type" value="Genomic_DNA"/>
</dbReference>
<sequence>MHMPTQSITQEAYEPWYKYGVAFLTIEMVIAIAVSAYSLFMTFHGLGGFPGKH</sequence>